<feature type="domain" description="MoxR-vWA-beta-propeller ternary system" evidence="1">
    <location>
        <begin position="8"/>
        <end position="139"/>
    </location>
</feature>
<dbReference type="Proteomes" id="UP000539985">
    <property type="component" value="Unassembled WGS sequence"/>
</dbReference>
<organism evidence="2 3">
    <name type="scientific">Pseudomonas gingeri</name>
    <dbReference type="NCBI Taxonomy" id="117681"/>
    <lineage>
        <taxon>Bacteria</taxon>
        <taxon>Pseudomonadati</taxon>
        <taxon>Pseudomonadota</taxon>
        <taxon>Gammaproteobacteria</taxon>
        <taxon>Pseudomonadales</taxon>
        <taxon>Pseudomonadaceae</taxon>
        <taxon>Pseudomonas</taxon>
    </lineage>
</organism>
<proteinExistence type="predicted"/>
<reference evidence="2 3" key="1">
    <citation type="submission" date="2020-04" db="EMBL/GenBank/DDBJ databases">
        <title>Molecular characterization of pseudomonads from Agaricus bisporus reveal novel blotch 2 pathogens in Western Europe.</title>
        <authorList>
            <person name="Taparia T."/>
            <person name="Krijger M."/>
            <person name="Haynes E."/>
            <person name="Elpinstone J.G."/>
            <person name="Noble R."/>
            <person name="Van Der Wolf J."/>
        </authorList>
    </citation>
    <scope>NUCLEOTIDE SEQUENCE [LARGE SCALE GENOMIC DNA]</scope>
    <source>
        <strain evidence="2 3">H7001</strain>
    </source>
</reference>
<dbReference type="Pfam" id="PF19921">
    <property type="entry name" value="bpX5"/>
    <property type="match status" value="1"/>
</dbReference>
<comment type="caution">
    <text evidence="2">The sequence shown here is derived from an EMBL/GenBank/DDBJ whole genome shotgun (WGS) entry which is preliminary data.</text>
</comment>
<evidence type="ECO:0000313" key="3">
    <source>
        <dbReference type="Proteomes" id="UP000539985"/>
    </source>
</evidence>
<sequence>MSAVLPLSWGWVPQPEPAPPVAAVAWGLVARDLHARLSAMSAQQHRGLQATANRDVLIVSGEASRLPWVEGIEYACACEHAPQLWRPSLWQPDCAIDLLAQALTAKFKRQPLLLWHQPATCVPLDRLLPVSAGWLERIGGYWR</sequence>
<evidence type="ECO:0000313" key="2">
    <source>
        <dbReference type="EMBL" id="NWB95610.1"/>
    </source>
</evidence>
<dbReference type="EMBL" id="JACAQB010000004">
    <property type="protein sequence ID" value="NWB95610.1"/>
    <property type="molecule type" value="Genomic_DNA"/>
</dbReference>
<dbReference type="AlphaFoldDB" id="A0A7Y8C0N4"/>
<protein>
    <recommendedName>
        <fullName evidence="1">MoxR-vWA-beta-propeller ternary system domain-containing protein</fullName>
    </recommendedName>
</protein>
<evidence type="ECO:0000259" key="1">
    <source>
        <dbReference type="Pfam" id="PF19921"/>
    </source>
</evidence>
<gene>
    <name evidence="2" type="ORF">HX882_06875</name>
</gene>
<dbReference type="InterPro" id="IPR045548">
    <property type="entry name" value="bpX5"/>
</dbReference>
<dbReference type="RefSeq" id="WP_177100792.1">
    <property type="nucleotide sequence ID" value="NZ_JACAQB010000004.1"/>
</dbReference>
<accession>A0A7Y8C0N4</accession>
<name>A0A7Y8C0N4_9PSED</name>